<dbReference type="EMBL" id="CAJOAY010010914">
    <property type="protein sequence ID" value="CAF4228861.1"/>
    <property type="molecule type" value="Genomic_DNA"/>
</dbReference>
<dbReference type="PANTHER" id="PTHR34706">
    <property type="entry name" value="SLR1338 PROTEIN"/>
    <property type="match status" value="1"/>
</dbReference>
<feature type="compositionally biased region" description="Polar residues" evidence="1">
    <location>
        <begin position="26"/>
        <end position="36"/>
    </location>
</feature>
<feature type="region of interest" description="Disordered" evidence="1">
    <location>
        <begin position="1"/>
        <end position="36"/>
    </location>
</feature>
<name>A0A820DBM1_9BILA</name>
<evidence type="ECO:0000313" key="3">
    <source>
        <dbReference type="Proteomes" id="UP000663881"/>
    </source>
</evidence>
<feature type="compositionally biased region" description="Low complexity" evidence="1">
    <location>
        <begin position="10"/>
        <end position="25"/>
    </location>
</feature>
<evidence type="ECO:0000313" key="2">
    <source>
        <dbReference type="EMBL" id="CAF4228861.1"/>
    </source>
</evidence>
<dbReference type="AlphaFoldDB" id="A0A820DBM1"/>
<organism evidence="2 3">
    <name type="scientific">Adineta steineri</name>
    <dbReference type="NCBI Taxonomy" id="433720"/>
    <lineage>
        <taxon>Eukaryota</taxon>
        <taxon>Metazoa</taxon>
        <taxon>Spiralia</taxon>
        <taxon>Gnathifera</taxon>
        <taxon>Rotifera</taxon>
        <taxon>Eurotatoria</taxon>
        <taxon>Bdelloidea</taxon>
        <taxon>Adinetida</taxon>
        <taxon>Adinetidae</taxon>
        <taxon>Adineta</taxon>
    </lineage>
</organism>
<proteinExistence type="predicted"/>
<protein>
    <submittedName>
        <fullName evidence="2">Uncharacterized protein</fullName>
    </submittedName>
</protein>
<sequence length="147" mass="16766">MPSNRQQHLNTNRNTNPSNSTNNDTIEQTLNSTGTGMSASEINELNQSGDILLQRQISSDDAIICEISRKYKILPEMANHLRGLRDYEIVIVCDDSGSMKTEVDDTERTRWDELREFVKIVLDIGVRYDSNGVDIYFLNREKLLGVK</sequence>
<reference evidence="2" key="1">
    <citation type="submission" date="2021-02" db="EMBL/GenBank/DDBJ databases">
        <authorList>
            <person name="Nowell W R."/>
        </authorList>
    </citation>
    <scope>NUCLEOTIDE SEQUENCE</scope>
</reference>
<feature type="non-terminal residue" evidence="2">
    <location>
        <position position="1"/>
    </location>
</feature>
<comment type="caution">
    <text evidence="2">The sequence shown here is derived from an EMBL/GenBank/DDBJ whole genome shotgun (WGS) entry which is preliminary data.</text>
</comment>
<dbReference type="Proteomes" id="UP000663881">
    <property type="component" value="Unassembled WGS sequence"/>
</dbReference>
<evidence type="ECO:0000256" key="1">
    <source>
        <dbReference type="SAM" id="MobiDB-lite"/>
    </source>
</evidence>
<accession>A0A820DBM1</accession>
<dbReference type="PANTHER" id="PTHR34706:SF1">
    <property type="entry name" value="VWFA DOMAIN-CONTAINING PROTEIN"/>
    <property type="match status" value="1"/>
</dbReference>
<gene>
    <name evidence="2" type="ORF">OKA104_LOCUS42446</name>
</gene>